<dbReference type="PRINTS" id="PR00975">
    <property type="entry name" value="RIBOSOMALS19"/>
</dbReference>
<dbReference type="AlphaFoldDB" id="A0A8U0LTW8"/>
<evidence type="ECO:0000256" key="3">
    <source>
        <dbReference type="ARBA" id="ARBA00023274"/>
    </source>
</evidence>
<dbReference type="PANTHER" id="PTHR11880:SF8">
    <property type="entry name" value="SMALL RIBOSOMAL SUBUNIT PROTEIN US19M"/>
    <property type="match status" value="1"/>
</dbReference>
<accession>A0A8U0LTW8</accession>
<dbReference type="RefSeq" id="YP_010372932.1">
    <property type="nucleotide sequence ID" value="NC_063113.1"/>
</dbReference>
<dbReference type="GO" id="GO:0005763">
    <property type="term" value="C:mitochondrial small ribosomal subunit"/>
    <property type="evidence" value="ECO:0007669"/>
    <property type="project" value="TreeGrafter"/>
</dbReference>
<dbReference type="GeneID" id="72129773"/>
<proteinExistence type="inferred from homology"/>
<dbReference type="EMBL" id="OM177184">
    <property type="protein sequence ID" value="UPH77661.1"/>
    <property type="molecule type" value="Genomic_DNA"/>
</dbReference>
<dbReference type="SUPFAM" id="SSF54570">
    <property type="entry name" value="Ribosomal protein S19"/>
    <property type="match status" value="1"/>
</dbReference>
<dbReference type="GO" id="GO:0006412">
    <property type="term" value="P:translation"/>
    <property type="evidence" value="ECO:0007669"/>
    <property type="project" value="InterPro"/>
</dbReference>
<dbReference type="GO" id="GO:0000028">
    <property type="term" value="P:ribosomal small subunit assembly"/>
    <property type="evidence" value="ECO:0007669"/>
    <property type="project" value="TreeGrafter"/>
</dbReference>
<dbReference type="GO" id="GO:0003735">
    <property type="term" value="F:structural constituent of ribosome"/>
    <property type="evidence" value="ECO:0007669"/>
    <property type="project" value="InterPro"/>
</dbReference>
<keyword evidence="5" id="KW-0150">Chloroplast</keyword>
<reference evidence="5" key="1">
    <citation type="submission" date="2022-01" db="EMBL/GenBank/DDBJ databases">
        <title>The comple chloroplast genome of t Rhododendron huadingense.</title>
        <authorList>
            <person name="An R."/>
        </authorList>
    </citation>
    <scope>NUCLEOTIDE SEQUENCE</scope>
</reference>
<evidence type="ECO:0000256" key="2">
    <source>
        <dbReference type="ARBA" id="ARBA00022980"/>
    </source>
</evidence>
<dbReference type="EMBL" id="OM177184">
    <property type="protein sequence ID" value="UPH77732.1"/>
    <property type="molecule type" value="Genomic_DNA"/>
</dbReference>
<dbReference type="InterPro" id="IPR023575">
    <property type="entry name" value="Ribosomal_uS19_SF"/>
</dbReference>
<dbReference type="GO" id="GO:0003723">
    <property type="term" value="F:RNA binding"/>
    <property type="evidence" value="ECO:0007669"/>
    <property type="project" value="InterPro"/>
</dbReference>
<protein>
    <submittedName>
        <fullName evidence="5">Ribosomal protein S19</fullName>
    </submittedName>
</protein>
<dbReference type="GeneID" id="72129680"/>
<keyword evidence="3 4" id="KW-0687">Ribonucleoprotein</keyword>
<evidence type="ECO:0000313" key="5">
    <source>
        <dbReference type="EMBL" id="UPH77661.1"/>
    </source>
</evidence>
<dbReference type="GeneID" id="72129746"/>
<keyword evidence="5" id="KW-0934">Plastid</keyword>
<dbReference type="PROSITE" id="PS00323">
    <property type="entry name" value="RIBOSOMAL_S19"/>
    <property type="match status" value="1"/>
</dbReference>
<dbReference type="InterPro" id="IPR002222">
    <property type="entry name" value="Ribosomal_uS19"/>
</dbReference>
<gene>
    <name evidence="5" type="primary">rps19</name>
</gene>
<dbReference type="Gene3D" id="3.30.860.10">
    <property type="entry name" value="30s Ribosomal Protein S19, Chain A"/>
    <property type="match status" value="1"/>
</dbReference>
<dbReference type="PIRSF" id="PIRSF002144">
    <property type="entry name" value="Ribosomal_S19"/>
    <property type="match status" value="1"/>
</dbReference>
<geneLocation type="chloroplast" evidence="5"/>
<sequence length="54" mass="6201">MIGHIIAIHNGKEYLPIYITDGMVGHKLGEFAPTSNFRKHTKVDLVVNTKYRYL</sequence>
<dbReference type="RefSeq" id="YP_010372957.1">
    <property type="nucleotide sequence ID" value="NC_063113.1"/>
</dbReference>
<dbReference type="Pfam" id="PF00203">
    <property type="entry name" value="Ribosomal_S19"/>
    <property type="match status" value="1"/>
</dbReference>
<comment type="similarity">
    <text evidence="1 4">Belongs to the universal ribosomal protein uS19 family.</text>
</comment>
<evidence type="ECO:0000256" key="1">
    <source>
        <dbReference type="ARBA" id="ARBA00007345"/>
    </source>
</evidence>
<name>A0A8U0LTW8_9ERIC</name>
<dbReference type="RefSeq" id="YP_010372886.1">
    <property type="nucleotide sequence ID" value="NC_063113.1"/>
</dbReference>
<dbReference type="PANTHER" id="PTHR11880">
    <property type="entry name" value="RIBOSOMAL PROTEIN S19P FAMILY MEMBER"/>
    <property type="match status" value="1"/>
</dbReference>
<keyword evidence="2 4" id="KW-0689">Ribosomal protein</keyword>
<evidence type="ECO:0000256" key="4">
    <source>
        <dbReference type="RuleBase" id="RU003485"/>
    </source>
</evidence>
<dbReference type="InterPro" id="IPR020934">
    <property type="entry name" value="Ribosomal_uS19_CS"/>
</dbReference>
<organism evidence="5">
    <name type="scientific">Rhododendron huadingense</name>
    <dbReference type="NCBI Taxonomy" id="1874273"/>
    <lineage>
        <taxon>Eukaryota</taxon>
        <taxon>Viridiplantae</taxon>
        <taxon>Streptophyta</taxon>
        <taxon>Embryophyta</taxon>
        <taxon>Tracheophyta</taxon>
        <taxon>Spermatophyta</taxon>
        <taxon>Magnoliopsida</taxon>
        <taxon>eudicotyledons</taxon>
        <taxon>Gunneridae</taxon>
        <taxon>Pentapetalae</taxon>
        <taxon>asterids</taxon>
        <taxon>Ericales</taxon>
        <taxon>Ericaceae</taxon>
        <taxon>Ericoideae</taxon>
        <taxon>Rhodoreae</taxon>
        <taxon>Rhododendron</taxon>
    </lineage>
</organism>
<dbReference type="EMBL" id="OM177184">
    <property type="protein sequence ID" value="UPH77707.1"/>
    <property type="molecule type" value="Genomic_DNA"/>
</dbReference>